<dbReference type="AlphaFoldDB" id="A0A0E9SM19"/>
<dbReference type="EMBL" id="GBXM01066226">
    <property type="protein sequence ID" value="JAH42351.1"/>
    <property type="molecule type" value="Transcribed_RNA"/>
</dbReference>
<reference evidence="1" key="1">
    <citation type="submission" date="2014-11" db="EMBL/GenBank/DDBJ databases">
        <authorList>
            <person name="Amaro Gonzalez C."/>
        </authorList>
    </citation>
    <scope>NUCLEOTIDE SEQUENCE</scope>
</reference>
<sequence>MKYKQFLQQTVAFDCISNMVRWCNWIVSIGISYFYEKYWLIYRNKM</sequence>
<reference evidence="1" key="2">
    <citation type="journal article" date="2015" name="Fish Shellfish Immunol.">
        <title>Early steps in the European eel (Anguilla anguilla)-Vibrio vulnificus interaction in the gills: Role of the RtxA13 toxin.</title>
        <authorList>
            <person name="Callol A."/>
            <person name="Pajuelo D."/>
            <person name="Ebbesson L."/>
            <person name="Teles M."/>
            <person name="MacKenzie S."/>
            <person name="Amaro C."/>
        </authorList>
    </citation>
    <scope>NUCLEOTIDE SEQUENCE</scope>
</reference>
<accession>A0A0E9SM19</accession>
<proteinExistence type="predicted"/>
<name>A0A0E9SM19_ANGAN</name>
<organism evidence="1">
    <name type="scientific">Anguilla anguilla</name>
    <name type="common">European freshwater eel</name>
    <name type="synonym">Muraena anguilla</name>
    <dbReference type="NCBI Taxonomy" id="7936"/>
    <lineage>
        <taxon>Eukaryota</taxon>
        <taxon>Metazoa</taxon>
        <taxon>Chordata</taxon>
        <taxon>Craniata</taxon>
        <taxon>Vertebrata</taxon>
        <taxon>Euteleostomi</taxon>
        <taxon>Actinopterygii</taxon>
        <taxon>Neopterygii</taxon>
        <taxon>Teleostei</taxon>
        <taxon>Anguilliformes</taxon>
        <taxon>Anguillidae</taxon>
        <taxon>Anguilla</taxon>
    </lineage>
</organism>
<evidence type="ECO:0000313" key="1">
    <source>
        <dbReference type="EMBL" id="JAH42351.1"/>
    </source>
</evidence>
<protein>
    <submittedName>
        <fullName evidence="1">Uncharacterized protein</fullName>
    </submittedName>
</protein>